<dbReference type="EMBL" id="KQ982860">
    <property type="protein sequence ID" value="KYQ49789.1"/>
    <property type="molecule type" value="Genomic_DNA"/>
</dbReference>
<feature type="domain" description="DDE-1" evidence="1">
    <location>
        <begin position="144"/>
        <end position="193"/>
    </location>
</feature>
<dbReference type="Proteomes" id="UP000075809">
    <property type="component" value="Unassembled WGS sequence"/>
</dbReference>
<gene>
    <name evidence="2" type="ORF">ALC60_11137</name>
</gene>
<organism evidence="2 3">
    <name type="scientific">Mycetomoellerius zeteki</name>
    <dbReference type="NCBI Taxonomy" id="64791"/>
    <lineage>
        <taxon>Eukaryota</taxon>
        <taxon>Metazoa</taxon>
        <taxon>Ecdysozoa</taxon>
        <taxon>Arthropoda</taxon>
        <taxon>Hexapoda</taxon>
        <taxon>Insecta</taxon>
        <taxon>Pterygota</taxon>
        <taxon>Neoptera</taxon>
        <taxon>Endopterygota</taxon>
        <taxon>Hymenoptera</taxon>
        <taxon>Apocrita</taxon>
        <taxon>Aculeata</taxon>
        <taxon>Formicoidea</taxon>
        <taxon>Formicidae</taxon>
        <taxon>Myrmicinae</taxon>
        <taxon>Mycetomoellerius</taxon>
    </lineage>
</organism>
<dbReference type="AlphaFoldDB" id="A0A151WPG1"/>
<protein>
    <recommendedName>
        <fullName evidence="1">DDE-1 domain-containing protein</fullName>
    </recommendedName>
</protein>
<dbReference type="Pfam" id="PF03184">
    <property type="entry name" value="DDE_1"/>
    <property type="match status" value="1"/>
</dbReference>
<evidence type="ECO:0000313" key="3">
    <source>
        <dbReference type="Proteomes" id="UP000075809"/>
    </source>
</evidence>
<evidence type="ECO:0000259" key="1">
    <source>
        <dbReference type="Pfam" id="PF03184"/>
    </source>
</evidence>
<evidence type="ECO:0000313" key="2">
    <source>
        <dbReference type="EMBL" id="KYQ49789.1"/>
    </source>
</evidence>
<proteinExistence type="predicted"/>
<dbReference type="GO" id="GO:0003676">
    <property type="term" value="F:nucleic acid binding"/>
    <property type="evidence" value="ECO:0007669"/>
    <property type="project" value="InterPro"/>
</dbReference>
<dbReference type="InterPro" id="IPR004875">
    <property type="entry name" value="DDE_SF_endonuclease_dom"/>
</dbReference>
<accession>A0A151WPG1</accession>
<name>A0A151WPG1_9HYME</name>
<keyword evidence="3" id="KW-1185">Reference proteome</keyword>
<sequence>MPRTRKRKTERGTKEMSLYEQALEEVTKNNLSIRAAAKKYDLCHVSLMRYAAEICYGFSPKEIWRLIYELVKKYNLKRPPQWDEFFDNLAKVLDRDHFEITKDIYNVDETGVTTIQRPKRVVAKKGTRQTGALKSAERGTLVTVTVAITVKENGIVVLLFPPHCSHKLQPLDRSVYGPFKKTVNSACDNWMRSNPGKTMTIYNVPGIVKTTLPLALIQSNIQAGFNCTEIFSFNRDIFSELNFAPSYVTDRMSESNILHSYLSLQSTNNGTEPQTSFIENEVSLEHQISTNTDNESQRLPIIFNFVVPPIETAKTNTEFQQGFRQCYCIFLRKY</sequence>
<reference evidence="2 3" key="1">
    <citation type="submission" date="2015-09" db="EMBL/GenBank/DDBJ databases">
        <title>Trachymyrmex zeteki WGS genome.</title>
        <authorList>
            <person name="Nygaard S."/>
            <person name="Hu H."/>
            <person name="Boomsma J."/>
            <person name="Zhang G."/>
        </authorList>
    </citation>
    <scope>NUCLEOTIDE SEQUENCE [LARGE SCALE GENOMIC DNA]</scope>
    <source>
        <strain evidence="2">Tzet28-1</strain>
        <tissue evidence="2">Whole body</tissue>
    </source>
</reference>